<keyword evidence="1" id="KW-0812">Transmembrane</keyword>
<protein>
    <recommendedName>
        <fullName evidence="4">DUF1583 domain-containing protein</fullName>
    </recommendedName>
</protein>
<evidence type="ECO:0000256" key="1">
    <source>
        <dbReference type="SAM" id="Phobius"/>
    </source>
</evidence>
<name>A0A517Z5I3_9PLAN</name>
<evidence type="ECO:0008006" key="4">
    <source>
        <dbReference type="Google" id="ProtNLM"/>
    </source>
</evidence>
<dbReference type="AlphaFoldDB" id="A0A517Z5I3"/>
<organism evidence="2 3">
    <name type="scientific">Maioricimonas rarisocia</name>
    <dbReference type="NCBI Taxonomy" id="2528026"/>
    <lineage>
        <taxon>Bacteria</taxon>
        <taxon>Pseudomonadati</taxon>
        <taxon>Planctomycetota</taxon>
        <taxon>Planctomycetia</taxon>
        <taxon>Planctomycetales</taxon>
        <taxon>Planctomycetaceae</taxon>
        <taxon>Maioricimonas</taxon>
    </lineage>
</organism>
<sequence>MTSLLDTSAATVHQGALRVAGDRHASSPVAWAESSGSRKFRPSGLSRPAAVPLAVILPVVLLALVDGSEGAVLREDFSGPRPDPRLWSVDTRNPPGVKVSTDGALRFIIPPGPGERPSAVMKSRFRLEGDFDIRAEFSIESLPMPRDGWINVELFIDGPGGPASVMRTNHSTEGAGFSCWWEPPAKGVPGVWTHVGSESKRATLQLKRERDLLTFHILNPGKMLDSSQETPDQIQLSSVKYGTLPIDRVELRVAVPETETRGNVAFHNVSIDADEIPESMAAGSPIGPGASYRMLLLGVSVGVLLFAAWLRRASS</sequence>
<accession>A0A517Z5I3</accession>
<dbReference type="EMBL" id="CP036275">
    <property type="protein sequence ID" value="QDU37709.1"/>
    <property type="molecule type" value="Genomic_DNA"/>
</dbReference>
<keyword evidence="3" id="KW-1185">Reference proteome</keyword>
<evidence type="ECO:0000313" key="2">
    <source>
        <dbReference type="EMBL" id="QDU37709.1"/>
    </source>
</evidence>
<keyword evidence="1" id="KW-1133">Transmembrane helix</keyword>
<evidence type="ECO:0000313" key="3">
    <source>
        <dbReference type="Proteomes" id="UP000320496"/>
    </source>
</evidence>
<feature type="transmembrane region" description="Helical" evidence="1">
    <location>
        <begin position="290"/>
        <end position="310"/>
    </location>
</feature>
<dbReference type="KEGG" id="mri:Mal4_20250"/>
<gene>
    <name evidence="2" type="ORF">Mal4_20250</name>
</gene>
<reference evidence="2 3" key="1">
    <citation type="submission" date="2019-02" db="EMBL/GenBank/DDBJ databases">
        <title>Deep-cultivation of Planctomycetes and their phenomic and genomic characterization uncovers novel biology.</title>
        <authorList>
            <person name="Wiegand S."/>
            <person name="Jogler M."/>
            <person name="Boedeker C."/>
            <person name="Pinto D."/>
            <person name="Vollmers J."/>
            <person name="Rivas-Marin E."/>
            <person name="Kohn T."/>
            <person name="Peeters S.H."/>
            <person name="Heuer A."/>
            <person name="Rast P."/>
            <person name="Oberbeckmann S."/>
            <person name="Bunk B."/>
            <person name="Jeske O."/>
            <person name="Meyerdierks A."/>
            <person name="Storesund J.E."/>
            <person name="Kallscheuer N."/>
            <person name="Luecker S."/>
            <person name="Lage O.M."/>
            <person name="Pohl T."/>
            <person name="Merkel B.J."/>
            <person name="Hornburger P."/>
            <person name="Mueller R.-W."/>
            <person name="Bruemmer F."/>
            <person name="Labrenz M."/>
            <person name="Spormann A.M."/>
            <person name="Op den Camp H."/>
            <person name="Overmann J."/>
            <person name="Amann R."/>
            <person name="Jetten M.S.M."/>
            <person name="Mascher T."/>
            <person name="Medema M.H."/>
            <person name="Devos D.P."/>
            <person name="Kaster A.-K."/>
            <person name="Ovreas L."/>
            <person name="Rohde M."/>
            <person name="Galperin M.Y."/>
            <person name="Jogler C."/>
        </authorList>
    </citation>
    <scope>NUCLEOTIDE SEQUENCE [LARGE SCALE GENOMIC DNA]</scope>
    <source>
        <strain evidence="2 3">Mal4</strain>
    </source>
</reference>
<proteinExistence type="predicted"/>
<dbReference type="Proteomes" id="UP000320496">
    <property type="component" value="Chromosome"/>
</dbReference>
<keyword evidence="1" id="KW-0472">Membrane</keyword>